<keyword evidence="1" id="KW-0472">Membrane</keyword>
<feature type="transmembrane region" description="Helical" evidence="1">
    <location>
        <begin position="12"/>
        <end position="32"/>
    </location>
</feature>
<proteinExistence type="predicted"/>
<reference evidence="2" key="1">
    <citation type="submission" date="2020-02" db="EMBL/GenBank/DDBJ databases">
        <authorList>
            <person name="Meier V. D."/>
        </authorList>
    </citation>
    <scope>NUCLEOTIDE SEQUENCE</scope>
    <source>
        <strain evidence="2">AVDCRST_MAG74</strain>
    </source>
</reference>
<name>A0A6J4NJ02_9BACT</name>
<evidence type="ECO:0000313" key="2">
    <source>
        <dbReference type="EMBL" id="CAA9389527.1"/>
    </source>
</evidence>
<organism evidence="2">
    <name type="scientific">uncultured Pyrinomonadaceae bacterium</name>
    <dbReference type="NCBI Taxonomy" id="2283094"/>
    <lineage>
        <taxon>Bacteria</taxon>
        <taxon>Pseudomonadati</taxon>
        <taxon>Acidobacteriota</taxon>
        <taxon>Blastocatellia</taxon>
        <taxon>Blastocatellales</taxon>
        <taxon>Pyrinomonadaceae</taxon>
        <taxon>environmental samples</taxon>
    </lineage>
</organism>
<keyword evidence="1" id="KW-1133">Transmembrane helix</keyword>
<protein>
    <submittedName>
        <fullName evidence="2">Uncharacterized protein</fullName>
    </submittedName>
</protein>
<dbReference type="EMBL" id="CADCUR010000072">
    <property type="protein sequence ID" value="CAA9389527.1"/>
    <property type="molecule type" value="Genomic_DNA"/>
</dbReference>
<gene>
    <name evidence="2" type="ORF">AVDCRST_MAG74-907</name>
</gene>
<dbReference type="AlphaFoldDB" id="A0A6J4NJ02"/>
<evidence type="ECO:0000256" key="1">
    <source>
        <dbReference type="SAM" id="Phobius"/>
    </source>
</evidence>
<accession>A0A6J4NJ02</accession>
<sequence length="48" mass="5637">MDFVCLTVSRNVVLLVAISLKYGFSLIQWGSFRLKDIRFQIFRIKKVS</sequence>
<keyword evidence="1" id="KW-0812">Transmembrane</keyword>